<feature type="binding site" evidence="8">
    <location>
        <position position="198"/>
    </location>
    <ligand>
        <name>Zn(2+)</name>
        <dbReference type="ChEBI" id="CHEBI:29105"/>
        <label>2</label>
    </ligand>
</feature>
<dbReference type="Gene3D" id="2.10.230.10">
    <property type="entry name" value="Heat shock protein DnaJ, cysteine-rich domain"/>
    <property type="match status" value="1"/>
</dbReference>
<dbReference type="GO" id="GO:0051082">
    <property type="term" value="F:unfolded protein binding"/>
    <property type="evidence" value="ECO:0007669"/>
    <property type="project" value="UniProtKB-UniRule"/>
</dbReference>
<evidence type="ECO:0000256" key="5">
    <source>
        <dbReference type="ARBA" id="ARBA00023186"/>
    </source>
</evidence>
<evidence type="ECO:0000256" key="6">
    <source>
        <dbReference type="ARBA" id="ARBA00061004"/>
    </source>
</evidence>
<protein>
    <recommendedName>
        <fullName evidence="7 8">Chaperone protein DnaJ</fullName>
    </recommendedName>
</protein>
<dbReference type="InterPro" id="IPR012724">
    <property type="entry name" value="DnaJ"/>
</dbReference>
<feature type="repeat" description="CXXCXGXG motif" evidence="8">
    <location>
        <begin position="195"/>
        <end position="202"/>
    </location>
</feature>
<keyword evidence="8" id="KW-0963">Cytoplasm</keyword>
<proteinExistence type="inferred from homology"/>
<dbReference type="InterPro" id="IPR008971">
    <property type="entry name" value="HSP40/DnaJ_pept-bd"/>
</dbReference>
<feature type="binding site" evidence="8">
    <location>
        <position position="155"/>
    </location>
    <ligand>
        <name>Zn(2+)</name>
        <dbReference type="ChEBI" id="CHEBI:29105"/>
        <label>1</label>
    </ligand>
</feature>
<dbReference type="SUPFAM" id="SSF46565">
    <property type="entry name" value="Chaperone J-domain"/>
    <property type="match status" value="1"/>
</dbReference>
<dbReference type="HAMAP" id="MF_01152">
    <property type="entry name" value="DnaJ"/>
    <property type="match status" value="1"/>
</dbReference>
<keyword evidence="3 8" id="KW-0863">Zinc-finger</keyword>
<dbReference type="GO" id="GO:0042026">
    <property type="term" value="P:protein refolding"/>
    <property type="evidence" value="ECO:0007669"/>
    <property type="project" value="TreeGrafter"/>
</dbReference>
<evidence type="ECO:0000259" key="10">
    <source>
        <dbReference type="PROSITE" id="PS50076"/>
    </source>
</evidence>
<dbReference type="PROSITE" id="PS00636">
    <property type="entry name" value="DNAJ_1"/>
    <property type="match status" value="1"/>
</dbReference>
<feature type="binding site" evidence="8">
    <location>
        <position position="209"/>
    </location>
    <ligand>
        <name>Zn(2+)</name>
        <dbReference type="ChEBI" id="CHEBI:29105"/>
        <label>1</label>
    </ligand>
</feature>
<feature type="zinc finger region" description="CR-type" evidence="9">
    <location>
        <begin position="139"/>
        <end position="221"/>
    </location>
</feature>
<comment type="caution">
    <text evidence="12">The sequence shown here is derived from an EMBL/GenBank/DDBJ whole genome shotgun (WGS) entry which is preliminary data.</text>
</comment>
<keyword evidence="4 8" id="KW-0862">Zinc</keyword>
<dbReference type="Pfam" id="PF00226">
    <property type="entry name" value="DnaJ"/>
    <property type="match status" value="1"/>
</dbReference>
<dbReference type="CDD" id="cd10747">
    <property type="entry name" value="DnaJ_C"/>
    <property type="match status" value="1"/>
</dbReference>
<evidence type="ECO:0000256" key="8">
    <source>
        <dbReference type="HAMAP-Rule" id="MF_01152"/>
    </source>
</evidence>
<evidence type="ECO:0000256" key="1">
    <source>
        <dbReference type="ARBA" id="ARBA00022723"/>
    </source>
</evidence>
<reference evidence="12 13" key="1">
    <citation type="journal article" date="2016" name="Nat. Commun.">
        <title>Thousands of microbial genomes shed light on interconnected biogeochemical processes in an aquifer system.</title>
        <authorList>
            <person name="Anantharaman K."/>
            <person name="Brown C.T."/>
            <person name="Hug L.A."/>
            <person name="Sharon I."/>
            <person name="Castelle C.J."/>
            <person name="Probst A.J."/>
            <person name="Thomas B.C."/>
            <person name="Singh A."/>
            <person name="Wilkins M.J."/>
            <person name="Karaoz U."/>
            <person name="Brodie E.L."/>
            <person name="Williams K.H."/>
            <person name="Hubbard S.S."/>
            <person name="Banfield J.F."/>
        </authorList>
    </citation>
    <scope>NUCLEOTIDE SEQUENCE [LARGE SCALE GENOMIC DNA]</scope>
</reference>
<keyword evidence="8" id="KW-0346">Stress response</keyword>
<feature type="binding site" evidence="8">
    <location>
        <position position="152"/>
    </location>
    <ligand>
        <name>Zn(2+)</name>
        <dbReference type="ChEBI" id="CHEBI:29105"/>
        <label>1</label>
    </ligand>
</feature>
<name>A0A1F6FR39_9BACT</name>
<comment type="subunit">
    <text evidence="8">Homodimer.</text>
</comment>
<dbReference type="PRINTS" id="PR00625">
    <property type="entry name" value="JDOMAIN"/>
</dbReference>
<evidence type="ECO:0000313" key="12">
    <source>
        <dbReference type="EMBL" id="OGG88334.1"/>
    </source>
</evidence>
<dbReference type="Pfam" id="PF01556">
    <property type="entry name" value="DnaJ_C"/>
    <property type="match status" value="1"/>
</dbReference>
<dbReference type="InterPro" id="IPR018253">
    <property type="entry name" value="DnaJ_domain_CS"/>
</dbReference>
<comment type="similarity">
    <text evidence="6 8">Belongs to the DnaJ family.</text>
</comment>
<sequence length="358" mass="39029">MKDYYQILGLQKGASREEVKKAFRKLSSQYHPDKKTGDESRYKEITEAYATLGDEKKKAEYDTYGHSFSGGGGNTGGGGQGFGGFNWADFQNAGQGGEFEFDISDIFENFGFGGGRQKTARGRDISIDINLGFEESIFGVIRKVLLTKNNICQSCNGTGAKTGTEMKTCTTCNGAGKIHETRQSIMGSFSTVRECSACNGTGKVPKERCPHCAGAGIARTQEEIEIKIPTGIQNGEVIRMTGRGEAMPHGQPGDLYIKVHVEPHANIKRDGTTLLTKLPIKITDALLGGNYKVETLDGVVEIKIPAGITHGEFLRIKNKGVPIDNRRGEFLVKIEIETPKQLSRKAKKLIEDLRAEGI</sequence>
<dbReference type="FunFam" id="2.60.260.20:FF:000013">
    <property type="entry name" value="DnaJ subfamily B member 11"/>
    <property type="match status" value="1"/>
</dbReference>
<dbReference type="CDD" id="cd06257">
    <property type="entry name" value="DnaJ"/>
    <property type="match status" value="1"/>
</dbReference>
<dbReference type="FunFam" id="2.10.230.10:FF:000002">
    <property type="entry name" value="Molecular chaperone DnaJ"/>
    <property type="match status" value="1"/>
</dbReference>
<evidence type="ECO:0000256" key="2">
    <source>
        <dbReference type="ARBA" id="ARBA00022737"/>
    </source>
</evidence>
<dbReference type="CDD" id="cd10719">
    <property type="entry name" value="DnaJ_zf"/>
    <property type="match status" value="1"/>
</dbReference>
<dbReference type="SUPFAM" id="SSF57938">
    <property type="entry name" value="DnaJ/Hsp40 cysteine-rich domain"/>
    <property type="match status" value="1"/>
</dbReference>
<dbReference type="AlphaFoldDB" id="A0A1F6FR39"/>
<gene>
    <name evidence="8" type="primary">dnaJ</name>
    <name evidence="12" type="ORF">A2592_00780</name>
</gene>
<feature type="domain" description="J" evidence="10">
    <location>
        <begin position="3"/>
        <end position="65"/>
    </location>
</feature>
<dbReference type="PROSITE" id="PS51188">
    <property type="entry name" value="ZF_CR"/>
    <property type="match status" value="1"/>
</dbReference>
<accession>A0A1F6FR39</accession>
<feature type="binding site" evidence="8">
    <location>
        <position position="212"/>
    </location>
    <ligand>
        <name>Zn(2+)</name>
        <dbReference type="ChEBI" id="CHEBI:29105"/>
        <label>1</label>
    </ligand>
</feature>
<dbReference type="Pfam" id="PF00684">
    <property type="entry name" value="DnaJ_CXXCXGXG"/>
    <property type="match status" value="1"/>
</dbReference>
<feature type="binding site" evidence="8">
    <location>
        <position position="195"/>
    </location>
    <ligand>
        <name>Zn(2+)</name>
        <dbReference type="ChEBI" id="CHEBI:29105"/>
        <label>2</label>
    </ligand>
</feature>
<dbReference type="PROSITE" id="PS50076">
    <property type="entry name" value="DNAJ_2"/>
    <property type="match status" value="1"/>
</dbReference>
<dbReference type="InterPro" id="IPR001623">
    <property type="entry name" value="DnaJ_domain"/>
</dbReference>
<dbReference type="SMART" id="SM00271">
    <property type="entry name" value="DnaJ"/>
    <property type="match status" value="1"/>
</dbReference>
<dbReference type="SUPFAM" id="SSF49493">
    <property type="entry name" value="HSP40/DnaJ peptide-binding domain"/>
    <property type="match status" value="2"/>
</dbReference>
<dbReference type="PANTHER" id="PTHR43096:SF52">
    <property type="entry name" value="DNAJ HOMOLOG 1, MITOCHONDRIAL-RELATED"/>
    <property type="match status" value="1"/>
</dbReference>
<keyword evidence="8" id="KW-0235">DNA replication</keyword>
<feature type="repeat" description="CXXCXGXG motif" evidence="8">
    <location>
        <begin position="152"/>
        <end position="159"/>
    </location>
</feature>
<feature type="domain" description="CR-type" evidence="11">
    <location>
        <begin position="139"/>
        <end position="221"/>
    </location>
</feature>
<dbReference type="Gene3D" id="1.10.287.110">
    <property type="entry name" value="DnaJ domain"/>
    <property type="match status" value="1"/>
</dbReference>
<dbReference type="GO" id="GO:0009408">
    <property type="term" value="P:response to heat"/>
    <property type="evidence" value="ECO:0007669"/>
    <property type="project" value="InterPro"/>
</dbReference>
<comment type="function">
    <text evidence="8">Participates actively in the response to hyperosmotic and heat shock by preventing the aggregation of stress-denatured proteins and by disaggregating proteins, also in an autonomous, DnaK-independent fashion. Unfolded proteins bind initially to DnaJ; upon interaction with the DnaJ-bound protein, DnaK hydrolyzes its bound ATP, resulting in the formation of a stable complex. GrpE releases ADP from DnaK; ATP binding to DnaK triggers the release of the substrate protein, thus completing the reaction cycle. Several rounds of ATP-dependent interactions between DnaJ, DnaK and GrpE are required for fully efficient folding. Also involved, together with DnaK and GrpE, in the DNA replication of plasmids through activation of initiation proteins.</text>
</comment>
<feature type="repeat" description="CXXCXGXG motif" evidence="8">
    <location>
        <begin position="169"/>
        <end position="176"/>
    </location>
</feature>
<evidence type="ECO:0000313" key="13">
    <source>
        <dbReference type="Proteomes" id="UP000179230"/>
    </source>
</evidence>
<comment type="cofactor">
    <cofactor evidence="8">
        <name>Zn(2+)</name>
        <dbReference type="ChEBI" id="CHEBI:29105"/>
    </cofactor>
    <text evidence="8">Binds 2 Zn(2+) ions per monomer.</text>
</comment>
<comment type="subcellular location">
    <subcellularLocation>
        <location evidence="8">Cytoplasm</location>
    </subcellularLocation>
</comment>
<feature type="repeat" description="CXXCXGXG motif" evidence="8">
    <location>
        <begin position="209"/>
        <end position="216"/>
    </location>
</feature>
<feature type="binding site" evidence="8">
    <location>
        <position position="169"/>
    </location>
    <ligand>
        <name>Zn(2+)</name>
        <dbReference type="ChEBI" id="CHEBI:29105"/>
        <label>2</label>
    </ligand>
</feature>
<evidence type="ECO:0000259" key="11">
    <source>
        <dbReference type="PROSITE" id="PS51188"/>
    </source>
</evidence>
<dbReference type="GO" id="GO:0005737">
    <property type="term" value="C:cytoplasm"/>
    <property type="evidence" value="ECO:0007669"/>
    <property type="project" value="UniProtKB-SubCell"/>
</dbReference>
<dbReference type="GO" id="GO:0005524">
    <property type="term" value="F:ATP binding"/>
    <property type="evidence" value="ECO:0007669"/>
    <property type="project" value="InterPro"/>
</dbReference>
<keyword evidence="2 8" id="KW-0677">Repeat</keyword>
<dbReference type="InterPro" id="IPR036869">
    <property type="entry name" value="J_dom_sf"/>
</dbReference>
<dbReference type="InterPro" id="IPR001305">
    <property type="entry name" value="HSP_DnaJ_Cys-rich_dom"/>
</dbReference>
<dbReference type="InterPro" id="IPR036410">
    <property type="entry name" value="HSP_DnaJ_Cys-rich_dom_sf"/>
</dbReference>
<evidence type="ECO:0000256" key="9">
    <source>
        <dbReference type="PROSITE-ProRule" id="PRU00546"/>
    </source>
</evidence>
<dbReference type="GO" id="GO:0006260">
    <property type="term" value="P:DNA replication"/>
    <property type="evidence" value="ECO:0007669"/>
    <property type="project" value="UniProtKB-KW"/>
</dbReference>
<keyword evidence="1 8" id="KW-0479">Metal-binding</keyword>
<evidence type="ECO:0000256" key="7">
    <source>
        <dbReference type="ARBA" id="ARBA00067609"/>
    </source>
</evidence>
<evidence type="ECO:0000256" key="3">
    <source>
        <dbReference type="ARBA" id="ARBA00022771"/>
    </source>
</evidence>
<organism evidence="12 13">
    <name type="scientific">Candidatus Kaiserbacteria bacterium RIFOXYD1_FULL_42_15</name>
    <dbReference type="NCBI Taxonomy" id="1798532"/>
    <lineage>
        <taxon>Bacteria</taxon>
        <taxon>Candidatus Kaiseribacteriota</taxon>
    </lineage>
</organism>
<dbReference type="InterPro" id="IPR002939">
    <property type="entry name" value="DnaJ_C"/>
</dbReference>
<dbReference type="Gene3D" id="2.60.260.20">
    <property type="entry name" value="Urease metallochaperone UreE, N-terminal domain"/>
    <property type="match status" value="2"/>
</dbReference>
<evidence type="ECO:0000256" key="4">
    <source>
        <dbReference type="ARBA" id="ARBA00022833"/>
    </source>
</evidence>
<dbReference type="PANTHER" id="PTHR43096">
    <property type="entry name" value="DNAJ HOMOLOG 1, MITOCHONDRIAL-RELATED"/>
    <property type="match status" value="1"/>
</dbReference>
<dbReference type="Proteomes" id="UP000179230">
    <property type="component" value="Unassembled WGS sequence"/>
</dbReference>
<dbReference type="GO" id="GO:0031072">
    <property type="term" value="F:heat shock protein binding"/>
    <property type="evidence" value="ECO:0007669"/>
    <property type="project" value="InterPro"/>
</dbReference>
<feature type="binding site" evidence="8">
    <location>
        <position position="172"/>
    </location>
    <ligand>
        <name>Zn(2+)</name>
        <dbReference type="ChEBI" id="CHEBI:29105"/>
        <label>2</label>
    </ligand>
</feature>
<keyword evidence="5 8" id="KW-0143">Chaperone</keyword>
<comment type="domain">
    <text evidence="8">The J domain is necessary and sufficient to stimulate DnaK ATPase activity. Zinc center 1 plays an important role in the autonomous, DnaK-independent chaperone activity of DnaJ. Zinc center 2 is essential for interaction with DnaK and for DnaJ activity.</text>
</comment>
<dbReference type="EMBL" id="MFMT01000023">
    <property type="protein sequence ID" value="OGG88334.1"/>
    <property type="molecule type" value="Genomic_DNA"/>
</dbReference>
<dbReference type="GO" id="GO:0008270">
    <property type="term" value="F:zinc ion binding"/>
    <property type="evidence" value="ECO:0007669"/>
    <property type="project" value="UniProtKB-UniRule"/>
</dbReference>